<gene>
    <name evidence="1" type="ORF">H8B09_20245</name>
</gene>
<dbReference type="SUPFAM" id="SSF46785">
    <property type="entry name" value="Winged helix' DNA-binding domain"/>
    <property type="match status" value="1"/>
</dbReference>
<dbReference type="EMBL" id="JACXZA010000005">
    <property type="protein sequence ID" value="MBD3921109.1"/>
    <property type="molecule type" value="Genomic_DNA"/>
</dbReference>
<name>A0ABR8N3U7_9BACL</name>
<evidence type="ECO:0000313" key="2">
    <source>
        <dbReference type="Proteomes" id="UP000609346"/>
    </source>
</evidence>
<accession>A0ABR8N3U7</accession>
<dbReference type="InterPro" id="IPR036390">
    <property type="entry name" value="WH_DNA-bd_sf"/>
</dbReference>
<dbReference type="PROSITE" id="PS51197">
    <property type="entry name" value="HTH_RRF2_2"/>
    <property type="match status" value="1"/>
</dbReference>
<dbReference type="Proteomes" id="UP000609346">
    <property type="component" value="Unassembled WGS sequence"/>
</dbReference>
<dbReference type="RefSeq" id="WP_191205401.1">
    <property type="nucleotide sequence ID" value="NZ_JACXZA010000005.1"/>
</dbReference>
<organism evidence="1 2">
    <name type="scientific">Paenibacillus terricola</name>
    <dbReference type="NCBI Taxonomy" id="2763503"/>
    <lineage>
        <taxon>Bacteria</taxon>
        <taxon>Bacillati</taxon>
        <taxon>Bacillota</taxon>
        <taxon>Bacilli</taxon>
        <taxon>Bacillales</taxon>
        <taxon>Paenibacillaceae</taxon>
        <taxon>Paenibacillus</taxon>
    </lineage>
</organism>
<dbReference type="PANTHER" id="PTHR33221:SF15">
    <property type="entry name" value="HTH-TYPE TRANSCRIPTIONAL REGULATOR YWGB-RELATED"/>
    <property type="match status" value="1"/>
</dbReference>
<dbReference type="Gene3D" id="1.10.10.10">
    <property type="entry name" value="Winged helix-like DNA-binding domain superfamily/Winged helix DNA-binding domain"/>
    <property type="match status" value="1"/>
</dbReference>
<keyword evidence="2" id="KW-1185">Reference proteome</keyword>
<dbReference type="InterPro" id="IPR030489">
    <property type="entry name" value="TR_Rrf2-type_CS"/>
</dbReference>
<protein>
    <submittedName>
        <fullName evidence="1">Rrf2 family transcriptional regulator</fullName>
    </submittedName>
</protein>
<dbReference type="Pfam" id="PF02082">
    <property type="entry name" value="Rrf2"/>
    <property type="match status" value="1"/>
</dbReference>
<reference evidence="1 2" key="1">
    <citation type="submission" date="2020-09" db="EMBL/GenBank/DDBJ databases">
        <title>Paenibacillus sp. strain PR3 16S rRNA gene Genome sequencing and assembly.</title>
        <authorList>
            <person name="Kim J."/>
        </authorList>
    </citation>
    <scope>NUCLEOTIDE SEQUENCE [LARGE SCALE GENOMIC DNA]</scope>
    <source>
        <strain evidence="1 2">PR3</strain>
    </source>
</reference>
<dbReference type="PROSITE" id="PS01332">
    <property type="entry name" value="HTH_RRF2_1"/>
    <property type="match status" value="1"/>
</dbReference>
<dbReference type="InterPro" id="IPR000944">
    <property type="entry name" value="Tscrpt_reg_Rrf2"/>
</dbReference>
<dbReference type="NCBIfam" id="TIGR00738">
    <property type="entry name" value="rrf2_super"/>
    <property type="match status" value="1"/>
</dbReference>
<dbReference type="InterPro" id="IPR036388">
    <property type="entry name" value="WH-like_DNA-bd_sf"/>
</dbReference>
<evidence type="ECO:0000313" key="1">
    <source>
        <dbReference type="EMBL" id="MBD3921109.1"/>
    </source>
</evidence>
<proteinExistence type="predicted"/>
<comment type="caution">
    <text evidence="1">The sequence shown here is derived from an EMBL/GenBank/DDBJ whole genome shotgun (WGS) entry which is preliminary data.</text>
</comment>
<dbReference type="PANTHER" id="PTHR33221">
    <property type="entry name" value="WINGED HELIX-TURN-HELIX TRANSCRIPTIONAL REGULATOR, RRF2 FAMILY"/>
    <property type="match status" value="1"/>
</dbReference>
<sequence length="145" mass="15638">MSTVSRGVNLGPPRFKVAVHALVWLASSGGLLSSAAIASRVDAHATFMRRVMQSLVTAGIVASRGGREGGYVLIKQAESITLGEIYEAVDLQTAAALQVADQAELSARFEQELVGILKEAEKQAIAYLQHYSIVDVMNRIEFFKC</sequence>